<proteinExistence type="predicted"/>
<organism evidence="1">
    <name type="scientific">Rhizophora mucronata</name>
    <name type="common">Asiatic mangrove</name>
    <dbReference type="NCBI Taxonomy" id="61149"/>
    <lineage>
        <taxon>Eukaryota</taxon>
        <taxon>Viridiplantae</taxon>
        <taxon>Streptophyta</taxon>
        <taxon>Embryophyta</taxon>
        <taxon>Tracheophyta</taxon>
        <taxon>Spermatophyta</taxon>
        <taxon>Magnoliopsida</taxon>
        <taxon>eudicotyledons</taxon>
        <taxon>Gunneridae</taxon>
        <taxon>Pentapetalae</taxon>
        <taxon>rosids</taxon>
        <taxon>fabids</taxon>
        <taxon>Malpighiales</taxon>
        <taxon>Rhizophoraceae</taxon>
        <taxon>Rhizophora</taxon>
    </lineage>
</organism>
<evidence type="ECO:0000313" key="1">
    <source>
        <dbReference type="EMBL" id="MBX01943.1"/>
    </source>
</evidence>
<sequence length="222" mass="24029">MVNIQCSLSNDLQSNWEVGWCMIPVFSQLQEYSFIRGSHSKFVCSNIGPSLTSLGMITLFLTEQTRGFSHCRSDPTRFARMVKGNTRGHLSLPYDLKASSTDAAPELTAPASFLAKTTASSNAQHPPCPKFGVIGCHASPTSTTLPFEAVGLMAGHSQRSTRGVLLIVSSGLVSIKLNSSESQFLTSSLASFFNAKGSVIFGPAKRLRNRNIVHIDDKNCQD</sequence>
<accession>A0A2P2K8D8</accession>
<dbReference type="EMBL" id="GGEC01021459">
    <property type="protein sequence ID" value="MBX01943.1"/>
    <property type="molecule type" value="Transcribed_RNA"/>
</dbReference>
<name>A0A2P2K8D8_RHIMU</name>
<protein>
    <submittedName>
        <fullName evidence="1">Zeaxanthin epoxidaseic-like</fullName>
    </submittedName>
</protein>
<dbReference type="AlphaFoldDB" id="A0A2P2K8D8"/>
<reference evidence="1" key="1">
    <citation type="submission" date="2018-02" db="EMBL/GenBank/DDBJ databases">
        <title>Rhizophora mucronata_Transcriptome.</title>
        <authorList>
            <person name="Meera S.P."/>
            <person name="Sreeshan A."/>
            <person name="Augustine A."/>
        </authorList>
    </citation>
    <scope>NUCLEOTIDE SEQUENCE</scope>
    <source>
        <tissue evidence="1">Leaf</tissue>
    </source>
</reference>